<keyword evidence="1" id="KW-1133">Transmembrane helix</keyword>
<protein>
    <submittedName>
        <fullName evidence="2">Uncharacterized protein</fullName>
    </submittedName>
</protein>
<feature type="transmembrane region" description="Helical" evidence="1">
    <location>
        <begin position="38"/>
        <end position="56"/>
    </location>
</feature>
<sequence length="91" mass="10934">MLGLRLQMLGGRVWFFFCIITGHVYSLFYFRIDSKARHAVFLVYWPMLLLAFHIAIKRSARKTFSHHGTRRTLGTTWHFHQRLGRAKRRRS</sequence>
<proteinExistence type="predicted"/>
<evidence type="ECO:0000313" key="2">
    <source>
        <dbReference type="EMBL" id="MBW78216.1"/>
    </source>
</evidence>
<keyword evidence="1" id="KW-0812">Transmembrane</keyword>
<evidence type="ECO:0000256" key="1">
    <source>
        <dbReference type="SAM" id="Phobius"/>
    </source>
</evidence>
<name>A0A2M4DKX6_ANODA</name>
<feature type="transmembrane region" description="Helical" evidence="1">
    <location>
        <begin position="12"/>
        <end position="32"/>
    </location>
</feature>
<accession>A0A2M4DKX6</accession>
<dbReference type="AlphaFoldDB" id="A0A2M4DKX6"/>
<organism evidence="2">
    <name type="scientific">Anopheles darlingi</name>
    <name type="common">Mosquito</name>
    <dbReference type="NCBI Taxonomy" id="43151"/>
    <lineage>
        <taxon>Eukaryota</taxon>
        <taxon>Metazoa</taxon>
        <taxon>Ecdysozoa</taxon>
        <taxon>Arthropoda</taxon>
        <taxon>Hexapoda</taxon>
        <taxon>Insecta</taxon>
        <taxon>Pterygota</taxon>
        <taxon>Neoptera</taxon>
        <taxon>Endopterygota</taxon>
        <taxon>Diptera</taxon>
        <taxon>Nematocera</taxon>
        <taxon>Culicoidea</taxon>
        <taxon>Culicidae</taxon>
        <taxon>Anophelinae</taxon>
        <taxon>Anopheles</taxon>
    </lineage>
</organism>
<reference evidence="2" key="1">
    <citation type="submission" date="2018-01" db="EMBL/GenBank/DDBJ databases">
        <title>An insight into the sialome of Amazonian anophelines.</title>
        <authorList>
            <person name="Ribeiro J.M."/>
            <person name="Scarpassa V."/>
            <person name="Calvo E."/>
        </authorList>
    </citation>
    <scope>NUCLEOTIDE SEQUENCE</scope>
</reference>
<dbReference type="EMBL" id="GGFL01014038">
    <property type="protein sequence ID" value="MBW78216.1"/>
    <property type="molecule type" value="Transcribed_RNA"/>
</dbReference>
<keyword evidence="1" id="KW-0472">Membrane</keyword>